<dbReference type="Proteomes" id="UP000001977">
    <property type="component" value="Chromosome"/>
</dbReference>
<dbReference type="PANTHER" id="PTHR46663">
    <property type="entry name" value="DIGUANYLATE CYCLASE DGCT-RELATED"/>
    <property type="match status" value="1"/>
</dbReference>
<organism evidence="4 5">
    <name type="scientific">Bordetella avium (strain 197N)</name>
    <dbReference type="NCBI Taxonomy" id="360910"/>
    <lineage>
        <taxon>Bacteria</taxon>
        <taxon>Pseudomonadati</taxon>
        <taxon>Pseudomonadota</taxon>
        <taxon>Betaproteobacteria</taxon>
        <taxon>Burkholderiales</taxon>
        <taxon>Alcaligenaceae</taxon>
        <taxon>Bordetella</taxon>
    </lineage>
</organism>
<dbReference type="FunFam" id="3.30.70.270:FF:000001">
    <property type="entry name" value="Diguanylate cyclase domain protein"/>
    <property type="match status" value="1"/>
</dbReference>
<dbReference type="InterPro" id="IPR000160">
    <property type="entry name" value="GGDEF_dom"/>
</dbReference>
<dbReference type="PANTHER" id="PTHR46663:SF4">
    <property type="entry name" value="DIGUANYLATE CYCLASE DGCT-RELATED"/>
    <property type="match status" value="1"/>
</dbReference>
<dbReference type="Gene3D" id="3.30.450.20">
    <property type="entry name" value="PAS domain"/>
    <property type="match status" value="2"/>
</dbReference>
<dbReference type="InterPro" id="IPR029787">
    <property type="entry name" value="Nucleotide_cyclase"/>
</dbReference>
<name>Q2KVB5_BORA1</name>
<dbReference type="InterPro" id="IPR000014">
    <property type="entry name" value="PAS"/>
</dbReference>
<feature type="domain" description="PAS" evidence="1">
    <location>
        <begin position="40"/>
        <end position="86"/>
    </location>
</feature>
<dbReference type="InterPro" id="IPR001610">
    <property type="entry name" value="PAC"/>
</dbReference>
<dbReference type="EMBL" id="AM167904">
    <property type="protein sequence ID" value="CAJ48612.1"/>
    <property type="molecule type" value="Genomic_DNA"/>
</dbReference>
<dbReference type="Gene3D" id="3.30.70.270">
    <property type="match status" value="1"/>
</dbReference>
<dbReference type="AlphaFoldDB" id="Q2KVB5"/>
<evidence type="ECO:0000259" key="3">
    <source>
        <dbReference type="PROSITE" id="PS50887"/>
    </source>
</evidence>
<dbReference type="InterPro" id="IPR000700">
    <property type="entry name" value="PAS-assoc_C"/>
</dbReference>
<dbReference type="GeneID" id="92935804"/>
<dbReference type="eggNOG" id="COG3706">
    <property type="taxonomic scope" value="Bacteria"/>
</dbReference>
<dbReference type="GO" id="GO:0003824">
    <property type="term" value="F:catalytic activity"/>
    <property type="evidence" value="ECO:0007669"/>
    <property type="project" value="UniProtKB-ARBA"/>
</dbReference>
<dbReference type="CDD" id="cd01949">
    <property type="entry name" value="GGDEF"/>
    <property type="match status" value="1"/>
</dbReference>
<proteinExistence type="predicted"/>
<dbReference type="PROSITE" id="PS50112">
    <property type="entry name" value="PAS"/>
    <property type="match status" value="2"/>
</dbReference>
<protein>
    <submittedName>
        <fullName evidence="4">Signaling protein</fullName>
    </submittedName>
</protein>
<dbReference type="InterPro" id="IPR035965">
    <property type="entry name" value="PAS-like_dom_sf"/>
</dbReference>
<evidence type="ECO:0000313" key="4">
    <source>
        <dbReference type="EMBL" id="CAJ48612.1"/>
    </source>
</evidence>
<dbReference type="NCBIfam" id="TIGR00254">
    <property type="entry name" value="GGDEF"/>
    <property type="match status" value="1"/>
</dbReference>
<dbReference type="Pfam" id="PF13426">
    <property type="entry name" value="PAS_9"/>
    <property type="match status" value="1"/>
</dbReference>
<feature type="domain" description="PAC" evidence="2">
    <location>
        <begin position="87"/>
        <end position="141"/>
    </location>
</feature>
<dbReference type="RefSeq" id="WP_012416689.1">
    <property type="nucleotide sequence ID" value="NC_010645.1"/>
</dbReference>
<dbReference type="SUPFAM" id="SSF55785">
    <property type="entry name" value="PYP-like sensor domain (PAS domain)"/>
    <property type="match status" value="2"/>
</dbReference>
<dbReference type="InterPro" id="IPR043128">
    <property type="entry name" value="Rev_trsase/Diguanyl_cyclase"/>
</dbReference>
<dbReference type="SMART" id="SM00091">
    <property type="entry name" value="PAS"/>
    <property type="match status" value="2"/>
</dbReference>
<evidence type="ECO:0000313" key="5">
    <source>
        <dbReference type="Proteomes" id="UP000001977"/>
    </source>
</evidence>
<gene>
    <name evidence="4" type="ordered locus">BAV1003</name>
</gene>
<reference evidence="4 5" key="1">
    <citation type="journal article" date="2006" name="J. Bacteriol.">
        <title>Comparison of the genome sequence of the poultry pathogen Bordetella avium with those of B. bronchiseptica, B. pertussis, and B. parapertussis reveals extensive diversity in surface structures associated with host interaction.</title>
        <authorList>
            <person name="Sebaihia M."/>
            <person name="Preston A."/>
            <person name="Maskell D.J."/>
            <person name="Kuzmiak H."/>
            <person name="Connell T.D."/>
            <person name="King N.D."/>
            <person name="Orndorff P.E."/>
            <person name="Miyamoto D.M."/>
            <person name="Thomson N.R."/>
            <person name="Harris D."/>
            <person name="Goble A."/>
            <person name="Lord A."/>
            <person name="Murphy L."/>
            <person name="Quail M.A."/>
            <person name="Rutter S."/>
            <person name="Squares R."/>
            <person name="Squares S."/>
            <person name="Woodward J."/>
            <person name="Parkhill J."/>
            <person name="Temple L.M."/>
        </authorList>
    </citation>
    <scope>NUCLEOTIDE SEQUENCE [LARGE SCALE GENOMIC DNA]</scope>
    <source>
        <strain evidence="4 5">197N</strain>
    </source>
</reference>
<evidence type="ECO:0000259" key="1">
    <source>
        <dbReference type="PROSITE" id="PS50112"/>
    </source>
</evidence>
<feature type="domain" description="PAS" evidence="1">
    <location>
        <begin position="138"/>
        <end position="180"/>
    </location>
</feature>
<sequence length="429" mass="47139">MNAPERNLSMPHHALELLQLAINQSFNSVLITTAGVEPIIVYSNPALCAMTGYTAEELIGNSPKILQGPLTDKTVINRLRLCLKNGDYFQGSTFNYRKDGSPYLVEWNISPVRGAQGGIEHFVSVQRDITARTLAQQRQALLAQALNATHDAVLIADDKGHILFTNQAFQRAIGYSAKEVHQLTPQATNSGQPHPDFYKNLLSVIHGGKRTRHTFPNQNAKGSNAYIEQVITTLTDESGSVKHYISVLKDISQFVAREKLLSKQVRSDALTGLLNRRGAAAKIQRLHRAAHQSGRFYSVIMADIDHFKKINDQFGHLLGDTVLKRCANLIRDNVREGDAVARWGGEEFLILLPNCPLIKAVALAERIRNTIATLTDPITGQVTLSLGVGTSSPAETPQSLIQRADKALYKAKAQGRNQVAIAEWDQTGG</sequence>
<dbReference type="PROSITE" id="PS50113">
    <property type="entry name" value="PAC"/>
    <property type="match status" value="2"/>
</dbReference>
<dbReference type="InterPro" id="IPR052163">
    <property type="entry name" value="DGC-Regulatory_Protein"/>
</dbReference>
<dbReference type="NCBIfam" id="TIGR00229">
    <property type="entry name" value="sensory_box"/>
    <property type="match status" value="2"/>
</dbReference>
<keyword evidence="5" id="KW-1185">Reference proteome</keyword>
<dbReference type="CDD" id="cd00130">
    <property type="entry name" value="PAS"/>
    <property type="match status" value="2"/>
</dbReference>
<dbReference type="SMART" id="SM00267">
    <property type="entry name" value="GGDEF"/>
    <property type="match status" value="1"/>
</dbReference>
<feature type="domain" description="GGDEF" evidence="3">
    <location>
        <begin position="295"/>
        <end position="424"/>
    </location>
</feature>
<dbReference type="InterPro" id="IPR013767">
    <property type="entry name" value="PAS_fold"/>
</dbReference>
<dbReference type="Pfam" id="PF00990">
    <property type="entry name" value="GGDEF"/>
    <property type="match status" value="1"/>
</dbReference>
<dbReference type="KEGG" id="bav:BAV1003"/>
<dbReference type="SMART" id="SM00086">
    <property type="entry name" value="PAC"/>
    <property type="match status" value="2"/>
</dbReference>
<evidence type="ECO:0000259" key="2">
    <source>
        <dbReference type="PROSITE" id="PS50113"/>
    </source>
</evidence>
<dbReference type="SUPFAM" id="SSF55073">
    <property type="entry name" value="Nucleotide cyclase"/>
    <property type="match status" value="1"/>
</dbReference>
<feature type="domain" description="PAC" evidence="2">
    <location>
        <begin position="209"/>
        <end position="263"/>
    </location>
</feature>
<accession>Q2KVB5</accession>
<dbReference type="PROSITE" id="PS50887">
    <property type="entry name" value="GGDEF"/>
    <property type="match status" value="1"/>
</dbReference>
<dbReference type="GO" id="GO:0006355">
    <property type="term" value="P:regulation of DNA-templated transcription"/>
    <property type="evidence" value="ECO:0007669"/>
    <property type="project" value="InterPro"/>
</dbReference>
<dbReference type="STRING" id="360910.BAV1003"/>
<dbReference type="Pfam" id="PF00989">
    <property type="entry name" value="PAS"/>
    <property type="match status" value="1"/>
</dbReference>
<dbReference type="HOGENOM" id="CLU_000445_11_4_4"/>